<keyword evidence="2" id="KW-0238">DNA-binding</keyword>
<dbReference type="Gene3D" id="1.10.10.60">
    <property type="entry name" value="Homeodomain-like"/>
    <property type="match status" value="3"/>
</dbReference>
<feature type="domain" description="HTH myb-type" evidence="7">
    <location>
        <begin position="15"/>
        <end position="64"/>
    </location>
</feature>
<dbReference type="InterPro" id="IPR017930">
    <property type="entry name" value="Myb_dom"/>
</dbReference>
<dbReference type="SMART" id="SM00717">
    <property type="entry name" value="SANT"/>
    <property type="match status" value="3"/>
</dbReference>
<accession>A0ABR1IT35</accession>
<evidence type="ECO:0000256" key="4">
    <source>
        <dbReference type="ARBA" id="ARBA00023242"/>
    </source>
</evidence>
<dbReference type="EMBL" id="JBANRG010000068">
    <property type="protein sequence ID" value="KAK7440381.1"/>
    <property type="molecule type" value="Genomic_DNA"/>
</dbReference>
<feature type="region of interest" description="Disordered" evidence="5">
    <location>
        <begin position="174"/>
        <end position="237"/>
    </location>
</feature>
<evidence type="ECO:0000259" key="7">
    <source>
        <dbReference type="PROSITE" id="PS51294"/>
    </source>
</evidence>
<dbReference type="Proteomes" id="UP001498398">
    <property type="component" value="Unassembled WGS sequence"/>
</dbReference>
<evidence type="ECO:0000256" key="3">
    <source>
        <dbReference type="ARBA" id="ARBA00023163"/>
    </source>
</evidence>
<dbReference type="Pfam" id="PF13921">
    <property type="entry name" value="Myb_DNA-bind_6"/>
    <property type="match status" value="1"/>
</dbReference>
<reference evidence="8 9" key="1">
    <citation type="submission" date="2024-01" db="EMBL/GenBank/DDBJ databases">
        <title>A draft genome for the cacao thread blight pathogen Marasmiellus scandens.</title>
        <authorList>
            <person name="Baruah I.K."/>
            <person name="Leung J."/>
            <person name="Bukari Y."/>
            <person name="Amoako-Attah I."/>
            <person name="Meinhardt L.W."/>
            <person name="Bailey B.A."/>
            <person name="Cohen S.P."/>
        </authorList>
    </citation>
    <scope>NUCLEOTIDE SEQUENCE [LARGE SCALE GENOMIC DNA]</scope>
    <source>
        <strain evidence="8 9">GH-19</strain>
    </source>
</reference>
<keyword evidence="9" id="KW-1185">Reference proteome</keyword>
<dbReference type="InterPro" id="IPR009057">
    <property type="entry name" value="Homeodomain-like_sf"/>
</dbReference>
<organism evidence="8 9">
    <name type="scientific">Marasmiellus scandens</name>
    <dbReference type="NCBI Taxonomy" id="2682957"/>
    <lineage>
        <taxon>Eukaryota</taxon>
        <taxon>Fungi</taxon>
        <taxon>Dikarya</taxon>
        <taxon>Basidiomycota</taxon>
        <taxon>Agaricomycotina</taxon>
        <taxon>Agaricomycetes</taxon>
        <taxon>Agaricomycetidae</taxon>
        <taxon>Agaricales</taxon>
        <taxon>Marasmiineae</taxon>
        <taxon>Omphalotaceae</taxon>
        <taxon>Marasmiellus</taxon>
    </lineage>
</organism>
<keyword evidence="1" id="KW-0805">Transcription regulation</keyword>
<dbReference type="PROSITE" id="PS50090">
    <property type="entry name" value="MYB_LIKE"/>
    <property type="match status" value="3"/>
</dbReference>
<dbReference type="SUPFAM" id="SSF46689">
    <property type="entry name" value="Homeodomain-like"/>
    <property type="match status" value="2"/>
</dbReference>
<dbReference type="PANTHER" id="PTHR46621">
    <property type="entry name" value="SNRNA-ACTIVATING PROTEIN COMPLEX SUBUNIT 4"/>
    <property type="match status" value="1"/>
</dbReference>
<evidence type="ECO:0000256" key="5">
    <source>
        <dbReference type="SAM" id="MobiDB-lite"/>
    </source>
</evidence>
<dbReference type="CDD" id="cd00167">
    <property type="entry name" value="SANT"/>
    <property type="match status" value="3"/>
</dbReference>
<keyword evidence="4" id="KW-0539">Nucleus</keyword>
<feature type="domain" description="Myb-like" evidence="6">
    <location>
        <begin position="120"/>
        <end position="170"/>
    </location>
</feature>
<comment type="caution">
    <text evidence="8">The sequence shown here is derived from an EMBL/GenBank/DDBJ whole genome shotgun (WGS) entry which is preliminary data.</text>
</comment>
<evidence type="ECO:0000256" key="1">
    <source>
        <dbReference type="ARBA" id="ARBA00023015"/>
    </source>
</evidence>
<feature type="domain" description="HTH myb-type" evidence="7">
    <location>
        <begin position="69"/>
        <end position="123"/>
    </location>
</feature>
<evidence type="ECO:0000256" key="2">
    <source>
        <dbReference type="ARBA" id="ARBA00023125"/>
    </source>
</evidence>
<feature type="domain" description="Myb-like" evidence="6">
    <location>
        <begin position="15"/>
        <end position="68"/>
    </location>
</feature>
<feature type="domain" description="Myb-like" evidence="6">
    <location>
        <begin position="69"/>
        <end position="119"/>
    </location>
</feature>
<evidence type="ECO:0000259" key="6">
    <source>
        <dbReference type="PROSITE" id="PS50090"/>
    </source>
</evidence>
<dbReference type="PROSITE" id="PS51294">
    <property type="entry name" value="HTH_MYB"/>
    <property type="match status" value="3"/>
</dbReference>
<evidence type="ECO:0000313" key="9">
    <source>
        <dbReference type="Proteomes" id="UP001498398"/>
    </source>
</evidence>
<feature type="compositionally biased region" description="Low complexity" evidence="5">
    <location>
        <begin position="195"/>
        <end position="237"/>
    </location>
</feature>
<name>A0ABR1IT35_9AGAR</name>
<evidence type="ECO:0000313" key="8">
    <source>
        <dbReference type="EMBL" id="KAK7440381.1"/>
    </source>
</evidence>
<gene>
    <name evidence="8" type="ORF">VKT23_017017</name>
</gene>
<dbReference type="PANTHER" id="PTHR46621:SF1">
    <property type="entry name" value="SNRNA-ACTIVATING PROTEIN COMPLEX SUBUNIT 4"/>
    <property type="match status" value="1"/>
</dbReference>
<dbReference type="Pfam" id="PF00249">
    <property type="entry name" value="Myb_DNA-binding"/>
    <property type="match status" value="1"/>
</dbReference>
<dbReference type="InterPro" id="IPR051575">
    <property type="entry name" value="Myb-like_DNA-bd"/>
</dbReference>
<proteinExistence type="predicted"/>
<protein>
    <submittedName>
        <fullName evidence="8">Uncharacterized protein</fullName>
    </submittedName>
</protein>
<feature type="domain" description="HTH myb-type" evidence="7">
    <location>
        <begin position="124"/>
        <end position="174"/>
    </location>
</feature>
<keyword evidence="3" id="KW-0804">Transcription</keyword>
<dbReference type="InterPro" id="IPR001005">
    <property type="entry name" value="SANT/Myb"/>
</dbReference>
<sequence length="427" mass="46863">MPSEGPGLTPAASSRPRRTRTYWTKDEDNILISAVETFAGSPSQWSEIAKCLNGRSPKDCRKRWANGLNTSLKKGPWTADEDAKLRQAVLLYKYDWASISKMVGHRSGDQCSKRWREVVDPSINKQPWTPEEDALLLRLFAKHGSAWQEIKEHFSNRRGLQCRNRCCHLLGTRSKKGRARRTQEEPSPVTQDLGSFSLSNSAPSPQSSHSSSSSSSPSTPLQPLFSLPSPSVSPSHLPEAERFSIADNVGNMIVNFESTSVLSSSPRSGYVNLHGASDSWSSAQYNSGSLHQLPLNPYSQAASYNLAMSPDVAWDSYTTDAKFTHAAPSTRPHSTGTASGYHLPVSEDTYFARTPNTSSQHQLPSIAPSSVVDHHGTDENHLLRFILCQADDPSFVLSCLRGGSNYTIHTDQASSSQLYGDCSLSSF</sequence>